<dbReference type="RefSeq" id="WP_067412851.1">
    <property type="nucleotide sequence ID" value="NZ_VOGX01000054.1"/>
</dbReference>
<dbReference type="EMBL" id="VOGX01000054">
    <property type="protein sequence ID" value="TWV19418.1"/>
    <property type="molecule type" value="Genomic_DNA"/>
</dbReference>
<evidence type="ECO:0000313" key="1">
    <source>
        <dbReference type="EMBL" id="TWV19418.1"/>
    </source>
</evidence>
<sequence>MTKHTFQTSAGPVTVPASEPVPGLHVFEIPADVSPGSTYRWIAAHHDGAALASFTTEAAATDAAQAVGPLADWTRNAMTAGNEISLGCNADHLLDLLKRHGGHHPNA</sequence>
<dbReference type="Proteomes" id="UP000318052">
    <property type="component" value="Unassembled WGS sequence"/>
</dbReference>
<proteinExistence type="predicted"/>
<accession>A0ABY3GU18</accession>
<gene>
    <name evidence="1" type="ORF">FRZ02_24385</name>
</gene>
<evidence type="ECO:0000313" key="2">
    <source>
        <dbReference type="Proteomes" id="UP000318052"/>
    </source>
</evidence>
<comment type="caution">
    <text evidence="1">The sequence shown here is derived from an EMBL/GenBank/DDBJ whole genome shotgun (WGS) entry which is preliminary data.</text>
</comment>
<protein>
    <submittedName>
        <fullName evidence="1">Uncharacterized protein</fullName>
    </submittedName>
</protein>
<name>A0ABY3GU18_9ACTN</name>
<reference evidence="2" key="1">
    <citation type="journal article" date="2019" name="Microbiol. Resour. Announc.">
        <title>Draft Genomic Sequences of Streptomyces misionensis and Streptomyces albidoflavus, bacteria applied for phytopathogen biocontrol.</title>
        <authorList>
            <person name="Pylro V."/>
            <person name="Dias A."/>
            <person name="Andreote F."/>
            <person name="Varani A."/>
            <person name="Andreote C."/>
            <person name="Bernardo E."/>
            <person name="Martins T."/>
        </authorList>
    </citation>
    <scope>NUCLEOTIDE SEQUENCE [LARGE SCALE GENOMIC DNA]</scope>
    <source>
        <strain evidence="2">77</strain>
    </source>
</reference>
<keyword evidence="2" id="KW-1185">Reference proteome</keyword>
<organism evidence="1 2">
    <name type="scientific">Streptomyces albidoflavus</name>
    <dbReference type="NCBI Taxonomy" id="1886"/>
    <lineage>
        <taxon>Bacteria</taxon>
        <taxon>Bacillati</taxon>
        <taxon>Actinomycetota</taxon>
        <taxon>Actinomycetes</taxon>
        <taxon>Kitasatosporales</taxon>
        <taxon>Streptomycetaceae</taxon>
        <taxon>Streptomyces</taxon>
        <taxon>Streptomyces albidoflavus group</taxon>
    </lineage>
</organism>